<dbReference type="EMBL" id="PVBT01000009">
    <property type="protein sequence ID" value="PRD49894.1"/>
    <property type="molecule type" value="Genomic_DNA"/>
</dbReference>
<dbReference type="AlphaFoldDB" id="A0A2S9JAV1"/>
<protein>
    <submittedName>
        <fullName evidence="1">Type VI secretion system-associated protein TagF</fullName>
    </submittedName>
</protein>
<dbReference type="Gene3D" id="3.40.1730.10">
    <property type="entry name" value="pa0076 domain"/>
    <property type="match status" value="1"/>
</dbReference>
<keyword evidence="2" id="KW-1185">Reference proteome</keyword>
<dbReference type="InterPro" id="IPR038225">
    <property type="entry name" value="TagF_sf"/>
</dbReference>
<dbReference type="Gene3D" id="3.60.40.10">
    <property type="entry name" value="PPM-type phosphatase domain"/>
    <property type="match status" value="1"/>
</dbReference>
<gene>
    <name evidence="1" type="primary">tagF</name>
    <name evidence="1" type="ORF">C5750_24010</name>
</gene>
<name>A0A2S9JAV1_9HYPH</name>
<organism evidence="1 2">
    <name type="scientific">Phyllobacterium myrsinacearum</name>
    <dbReference type="NCBI Taxonomy" id="28101"/>
    <lineage>
        <taxon>Bacteria</taxon>
        <taxon>Pseudomonadati</taxon>
        <taxon>Pseudomonadota</taxon>
        <taxon>Alphaproteobacteria</taxon>
        <taxon>Hyphomicrobiales</taxon>
        <taxon>Phyllobacteriaceae</taxon>
        <taxon>Phyllobacterium</taxon>
    </lineage>
</organism>
<dbReference type="Pfam" id="PF09867">
    <property type="entry name" value="TagF_N"/>
    <property type="match status" value="1"/>
</dbReference>
<dbReference type="SUPFAM" id="SSF81606">
    <property type="entry name" value="PP2C-like"/>
    <property type="match status" value="1"/>
</dbReference>
<accession>A0A2S9JAV1</accession>
<evidence type="ECO:0000313" key="1">
    <source>
        <dbReference type="EMBL" id="PRD49894.1"/>
    </source>
</evidence>
<dbReference type="Proteomes" id="UP000238563">
    <property type="component" value="Unassembled WGS sequence"/>
</dbReference>
<sequence>MNPMLPRDTVLAGYFGKVPSKGDFISRRLDRDVRMQLDQWLQPALQSSREMLGDEWMDLYLNAPIWRFYLEGGICGPYPVVGMMIPSVDKAGRYFPFLVAAQIPDFSLSVASIARADGWLHSLEDILLSVLEDEFDIDYFDHQLAKKAFDLDNAPAGLNPLDEPPSQTGAFAPLAAALAGKSLPQSVWWTSGSDRRKPGMSLYTGWPAATAFASFFKDDTASSAFEDEFARARQSGQSLHNNGMFSEARTVGNIAVAGRSHRGTLAEQNTESFVFQLERGFVSIADGTFGLTRNAAISRFLLAAIDSIQLPENIEDALQLLADRLEDAKRALTARLDIAVAGLALQAGSLSLVLRPERFGLIVQGNVHCLLLRDGTLTELTDTSLGKRSSSTLKLQLNPTSVTVTGDLVAGDRFFLMTENIAQTVREDSMSALSTTSRVESIVDRLVDDSLINGAEGNLTLIAIAVDPAPGNHRQ</sequence>
<dbReference type="OrthoDB" id="9801841at2"/>
<reference evidence="1 2" key="1">
    <citation type="submission" date="2018-02" db="EMBL/GenBank/DDBJ databases">
        <title>The draft genome of Phyllobacterium myrsinacearum DSM5892.</title>
        <authorList>
            <person name="Li L."/>
            <person name="Liu L."/>
            <person name="Zhang X."/>
            <person name="Wang T."/>
        </authorList>
    </citation>
    <scope>NUCLEOTIDE SEQUENCE [LARGE SCALE GENOMIC DNA]</scope>
    <source>
        <strain evidence="1 2">DSM 5892</strain>
    </source>
</reference>
<dbReference type="InterPro" id="IPR017748">
    <property type="entry name" value="TagF"/>
</dbReference>
<dbReference type="InterPro" id="IPR036457">
    <property type="entry name" value="PPM-type-like_dom_sf"/>
</dbReference>
<comment type="caution">
    <text evidence="1">The sequence shown here is derived from an EMBL/GenBank/DDBJ whole genome shotgun (WGS) entry which is preliminary data.</text>
</comment>
<dbReference type="NCBIfam" id="TIGR03373">
    <property type="entry name" value="VI_minor_4"/>
    <property type="match status" value="1"/>
</dbReference>
<proteinExistence type="predicted"/>
<evidence type="ECO:0000313" key="2">
    <source>
        <dbReference type="Proteomes" id="UP000238563"/>
    </source>
</evidence>